<sequence length="439" mass="48383">MGKFHLKKLSFSLFIILPTIMMLSYHLIKRSIPESIKIVVGEEEALNFGLPINGVFQKSIKIQDDFMENEKVKEVNTNTTEKLNSSKIHLNLSAVKVKSNQVGSYSMVCNLFGILPLKEVNVEFVESKQVIPCGIPIGIYVETSGVLVIGTGKIHGIDGIEYEPGKNIVKSGDYIESVNKEAVKDKNDLISKINDCGKKEVVLGIRRQGEEINIRVKPVEVEASKYQLGIWVRDDTQGIGTLTYIDEANRFGALGHGINDVDTSLLMEIQDGTLYNAQITSIVKGENGSPGELAGTILYQNAMVVGNIIKNTSKGIYGCVRSMPQELKYAKKLEVAYKQDIKLGKATIRCAVNGVIRDYEIEIIHINHSEENTSKGIEFKVTDPELIKETGGIVQGMSGSPIMQNGKIIGAVTHVFVQDSQKGFGIFIENMLEETQSLE</sequence>
<dbReference type="InterPro" id="IPR009003">
    <property type="entry name" value="Peptidase_S1_PA"/>
</dbReference>
<name>A0A371AZF9_9FIRM</name>
<dbReference type="Gene3D" id="2.30.42.10">
    <property type="match status" value="1"/>
</dbReference>
<dbReference type="OrthoDB" id="9765242at2"/>
<gene>
    <name evidence="3" type="primary">spoIVB</name>
    <name evidence="3" type="ORF">DWV06_02475</name>
</gene>
<dbReference type="Proteomes" id="UP000255036">
    <property type="component" value="Unassembled WGS sequence"/>
</dbReference>
<dbReference type="RefSeq" id="WP_115480607.1">
    <property type="nucleotide sequence ID" value="NZ_QRCT01000010.1"/>
</dbReference>
<dbReference type="NCBIfam" id="TIGR02860">
    <property type="entry name" value="spore_IV_B"/>
    <property type="match status" value="1"/>
</dbReference>
<keyword evidence="4" id="KW-1185">Reference proteome</keyword>
<feature type="domain" description="Peptidase S55" evidence="2">
    <location>
        <begin position="210"/>
        <end position="439"/>
    </location>
</feature>
<feature type="transmembrane region" description="Helical" evidence="1">
    <location>
        <begin position="9"/>
        <end position="28"/>
    </location>
</feature>
<keyword evidence="1" id="KW-1133">Transmembrane helix</keyword>
<dbReference type="EC" id="3.4.21.116" evidence="3"/>
<proteinExistence type="predicted"/>
<keyword evidence="1" id="KW-0812">Transmembrane</keyword>
<dbReference type="InterPro" id="IPR008763">
    <property type="entry name" value="Peptidase_S55"/>
</dbReference>
<keyword evidence="1" id="KW-0472">Membrane</keyword>
<keyword evidence="3" id="KW-0378">Hydrolase</keyword>
<dbReference type="InterPro" id="IPR036034">
    <property type="entry name" value="PDZ_sf"/>
</dbReference>
<evidence type="ECO:0000313" key="3">
    <source>
        <dbReference type="EMBL" id="RDU24860.1"/>
    </source>
</evidence>
<evidence type="ECO:0000259" key="2">
    <source>
        <dbReference type="PROSITE" id="PS51494"/>
    </source>
</evidence>
<dbReference type="SUPFAM" id="SSF50494">
    <property type="entry name" value="Trypsin-like serine proteases"/>
    <property type="match status" value="1"/>
</dbReference>
<evidence type="ECO:0000256" key="1">
    <source>
        <dbReference type="SAM" id="Phobius"/>
    </source>
</evidence>
<accession>A0A371AZF9</accession>
<comment type="caution">
    <text evidence="3">The sequence shown here is derived from an EMBL/GenBank/DDBJ whole genome shotgun (WGS) entry which is preliminary data.</text>
</comment>
<dbReference type="Pfam" id="PF05580">
    <property type="entry name" value="Peptidase_S55"/>
    <property type="match status" value="1"/>
</dbReference>
<dbReference type="EMBL" id="QRCT01000010">
    <property type="protein sequence ID" value="RDU24860.1"/>
    <property type="molecule type" value="Genomic_DNA"/>
</dbReference>
<dbReference type="SUPFAM" id="SSF50156">
    <property type="entry name" value="PDZ domain-like"/>
    <property type="match status" value="1"/>
</dbReference>
<dbReference type="PROSITE" id="PS51494">
    <property type="entry name" value="SPOIVB"/>
    <property type="match status" value="1"/>
</dbReference>
<protein>
    <submittedName>
        <fullName evidence="3">SpoIVB peptidase</fullName>
        <ecNumber evidence="3">3.4.21.116</ecNumber>
    </submittedName>
</protein>
<organism evidence="3 4">
    <name type="scientific">Anaerosacchariphilus polymeriproducens</name>
    <dbReference type="NCBI Taxonomy" id="1812858"/>
    <lineage>
        <taxon>Bacteria</taxon>
        <taxon>Bacillati</taxon>
        <taxon>Bacillota</taxon>
        <taxon>Clostridia</taxon>
        <taxon>Lachnospirales</taxon>
        <taxon>Lachnospiraceae</taxon>
        <taxon>Anaerosacchariphilus</taxon>
    </lineage>
</organism>
<dbReference type="InterPro" id="IPR014219">
    <property type="entry name" value="SpoIVB"/>
</dbReference>
<dbReference type="AlphaFoldDB" id="A0A371AZF9"/>
<reference evidence="3 4" key="1">
    <citation type="submission" date="2018-07" db="EMBL/GenBank/DDBJ databases">
        <title>Anaerosacharophilus polymeroproducens gen. nov. sp. nov., an anaerobic bacterium isolated from salt field.</title>
        <authorList>
            <person name="Kim W."/>
            <person name="Yang S.-H."/>
            <person name="Oh J."/>
            <person name="Lee J.-H."/>
            <person name="Kwon K.K."/>
        </authorList>
    </citation>
    <scope>NUCLEOTIDE SEQUENCE [LARGE SCALE GENOMIC DNA]</scope>
    <source>
        <strain evidence="3 4">MCWD5</strain>
    </source>
</reference>
<evidence type="ECO:0000313" key="4">
    <source>
        <dbReference type="Proteomes" id="UP000255036"/>
    </source>
</evidence>
<dbReference type="GO" id="GO:0016787">
    <property type="term" value="F:hydrolase activity"/>
    <property type="evidence" value="ECO:0007669"/>
    <property type="project" value="UniProtKB-KW"/>
</dbReference>